<accession>A0ABU1H3G9</accession>
<evidence type="ECO:0000313" key="2">
    <source>
        <dbReference type="EMBL" id="MDR5898850.1"/>
    </source>
</evidence>
<comment type="caution">
    <text evidence="2">The sequence shown here is derived from an EMBL/GenBank/DDBJ whole genome shotgun (WGS) entry which is preliminary data.</text>
</comment>
<keyword evidence="3" id="KW-1185">Reference proteome</keyword>
<dbReference type="EMBL" id="JARWAN010000009">
    <property type="protein sequence ID" value="MDR5898850.1"/>
    <property type="molecule type" value="Genomic_DNA"/>
</dbReference>
<organism evidence="2 3">
    <name type="scientific">Vreelandella vilamensis</name>
    <dbReference type="NCBI Taxonomy" id="531309"/>
    <lineage>
        <taxon>Bacteria</taxon>
        <taxon>Pseudomonadati</taxon>
        <taxon>Pseudomonadota</taxon>
        <taxon>Gammaproteobacteria</taxon>
        <taxon>Oceanospirillales</taxon>
        <taxon>Halomonadaceae</taxon>
        <taxon>Vreelandella</taxon>
    </lineage>
</organism>
<evidence type="ECO:0000256" key="1">
    <source>
        <dbReference type="SAM" id="MobiDB-lite"/>
    </source>
</evidence>
<sequence length="60" mass="6702">MTKSMPESDAKTNGNPLQRLKGSVHEYQAPFDPVGVDDWEALQQEDLTSNAPVDKETKRT</sequence>
<dbReference type="RefSeq" id="WP_309655758.1">
    <property type="nucleotide sequence ID" value="NZ_JARWAN010000009.1"/>
</dbReference>
<protein>
    <submittedName>
        <fullName evidence="2">Uncharacterized protein</fullName>
    </submittedName>
</protein>
<name>A0ABU1H3G9_9GAMM</name>
<feature type="region of interest" description="Disordered" evidence="1">
    <location>
        <begin position="40"/>
        <end position="60"/>
    </location>
</feature>
<reference evidence="2 3" key="1">
    <citation type="submission" date="2023-04" db="EMBL/GenBank/DDBJ databases">
        <title>A long-awaited taxogenomic arrangement of the family Halomonadaceae.</title>
        <authorList>
            <person name="De La Haba R."/>
            <person name="Chuvochina M."/>
            <person name="Wittouck S."/>
            <person name="Arahal D.R."/>
            <person name="Sanchez-Porro C."/>
            <person name="Hugenholtz P."/>
            <person name="Ventosa A."/>
        </authorList>
    </citation>
    <scope>NUCLEOTIDE SEQUENCE [LARGE SCALE GENOMIC DNA]</scope>
    <source>
        <strain evidence="2 3">DSM 21020</strain>
    </source>
</reference>
<evidence type="ECO:0000313" key="3">
    <source>
        <dbReference type="Proteomes" id="UP001254564"/>
    </source>
</evidence>
<feature type="region of interest" description="Disordered" evidence="1">
    <location>
        <begin position="1"/>
        <end position="23"/>
    </location>
</feature>
<proteinExistence type="predicted"/>
<gene>
    <name evidence="2" type="ORF">QC823_07595</name>
</gene>
<feature type="compositionally biased region" description="Basic and acidic residues" evidence="1">
    <location>
        <begin position="1"/>
        <end position="10"/>
    </location>
</feature>
<dbReference type="Proteomes" id="UP001254564">
    <property type="component" value="Unassembled WGS sequence"/>
</dbReference>